<evidence type="ECO:0000313" key="2">
    <source>
        <dbReference type="Proteomes" id="UP000005239"/>
    </source>
</evidence>
<dbReference type="InterPro" id="IPR019422">
    <property type="entry name" value="7TM_GPCR_serpentine_rcpt_Srh"/>
</dbReference>
<dbReference type="Pfam" id="PF10318">
    <property type="entry name" value="7TM_GPCR_Srh"/>
    <property type="match status" value="1"/>
</dbReference>
<dbReference type="Proteomes" id="UP000005239">
    <property type="component" value="Unassembled WGS sequence"/>
</dbReference>
<sequence>MQSTELSERFESAVTLSHHISGAISCTISVLTCLLIVSERDARSMGYRKYLFSLQFSSLVTDLYMSFYSPFVMLNCRVMYSISTLAGAMQASTGLMLPFEISWLQHKPVSFYFNSNRMNYTILMLTIIFPIAFFFAIIGMIVELIREINYGMRTTSPATKIYQRRAVYSLVLQGAVPGLMYFVPAFCLLNIYFYSVIVGLDRAANNQIATLFSIFSMNAFILHALAHSLTIIACSPTYRKTIRNTISKLLRIPRIMPTGASVTQTSELTTRIKFFLRKPASFLMGGSLFITANYIYMLSNLYVCGTLMYGLGSSQINIQEIPPLIAWVKKKRTYLVIDGNKVNYPAVLLPIISLFFCGYILFTTIVQLIREVNTGMASKTRSSLLNHAGKNILFVYSTRAPKLDPSTFVCVPIWKQQTLFVSNRVVPLFSQGIVPSIFYLVPNATLVALYVYMRIVAQQRIMQISSAISSLSTIVMSLHAFAHSLTIIACSCTELYIISRQEVLCDQSEAFCSIERFRGPDDERYVWGCSSASSLMRFLFFIALALLPLSTALKCYEGTDAFTDGQRNDQSVDKKVKTCPGDSAVCAWLSMPDVMTAIFWKQLVPVPHEGETIEILRDVCMCKEDLCNESKVKAELSVLRAPAPPSGPTPEIQRVES</sequence>
<accession>A0A8R1URB1</accession>
<organism evidence="1 2">
    <name type="scientific">Pristionchus pacificus</name>
    <name type="common">Parasitic nematode worm</name>
    <dbReference type="NCBI Taxonomy" id="54126"/>
    <lineage>
        <taxon>Eukaryota</taxon>
        <taxon>Metazoa</taxon>
        <taxon>Ecdysozoa</taxon>
        <taxon>Nematoda</taxon>
        <taxon>Chromadorea</taxon>
        <taxon>Rhabditida</taxon>
        <taxon>Rhabditina</taxon>
        <taxon>Diplogasteromorpha</taxon>
        <taxon>Diplogasteroidea</taxon>
        <taxon>Neodiplogasteridae</taxon>
        <taxon>Pristionchus</taxon>
    </lineage>
</organism>
<dbReference type="EnsemblMetazoa" id="PPA35125.1">
    <property type="protein sequence ID" value="PPA35125.1"/>
    <property type="gene ID" value="WBGene00273494"/>
</dbReference>
<dbReference type="PANTHER" id="PTHR22941">
    <property type="entry name" value="SERPENTINE RECEPTOR"/>
    <property type="match status" value="1"/>
</dbReference>
<keyword evidence="2" id="KW-1185">Reference proteome</keyword>
<evidence type="ECO:0000313" key="1">
    <source>
        <dbReference type="EnsemblMetazoa" id="PPA35125.1"/>
    </source>
</evidence>
<dbReference type="InterPro" id="IPR019429">
    <property type="entry name" value="7TM_GPCR_serpentine_rcpt_Sri"/>
</dbReference>
<protein>
    <submittedName>
        <fullName evidence="1">G protein-coupled receptor</fullName>
    </submittedName>
</protein>
<accession>A0A2A6B7Q1</accession>
<dbReference type="InterPro" id="IPR053220">
    <property type="entry name" value="Nematode_rcpt-like_serp_H"/>
</dbReference>
<name>A0A2A6B7Q1_PRIPA</name>
<gene>
    <name evidence="1" type="primary">WBGene00273494</name>
</gene>
<dbReference type="Pfam" id="PF10327">
    <property type="entry name" value="7TM_GPCR_Sri"/>
    <property type="match status" value="1"/>
</dbReference>
<dbReference type="AlphaFoldDB" id="A0A2A6B7Q1"/>
<reference evidence="1" key="2">
    <citation type="submission" date="2022-06" db="UniProtKB">
        <authorList>
            <consortium name="EnsemblMetazoa"/>
        </authorList>
    </citation>
    <scope>IDENTIFICATION</scope>
    <source>
        <strain evidence="1">PS312</strain>
    </source>
</reference>
<proteinExistence type="predicted"/>
<dbReference type="PANTHER" id="PTHR22941:SF26">
    <property type="entry name" value="SERPENTINE RECEPTOR, CLASS H"/>
    <property type="match status" value="1"/>
</dbReference>
<reference evidence="2" key="1">
    <citation type="journal article" date="2008" name="Nat. Genet.">
        <title>The Pristionchus pacificus genome provides a unique perspective on nematode lifestyle and parasitism.</title>
        <authorList>
            <person name="Dieterich C."/>
            <person name="Clifton S.W."/>
            <person name="Schuster L.N."/>
            <person name="Chinwalla A."/>
            <person name="Delehaunty K."/>
            <person name="Dinkelacker I."/>
            <person name="Fulton L."/>
            <person name="Fulton R."/>
            <person name="Godfrey J."/>
            <person name="Minx P."/>
            <person name="Mitreva M."/>
            <person name="Roeseler W."/>
            <person name="Tian H."/>
            <person name="Witte H."/>
            <person name="Yang S.P."/>
            <person name="Wilson R.K."/>
            <person name="Sommer R.J."/>
        </authorList>
    </citation>
    <scope>NUCLEOTIDE SEQUENCE [LARGE SCALE GENOMIC DNA]</scope>
    <source>
        <strain evidence="2">PS312</strain>
    </source>
</reference>